<evidence type="ECO:0000313" key="2">
    <source>
        <dbReference type="EMBL" id="OWK02747.1"/>
    </source>
</evidence>
<sequence>INITDHLITVNQAHDFQLYIRILCRRNLQSVQHREKAVLNEKWKGCAVCPGSNKDFSCLLEICTGDYTDVDLQTNHHEESVTIQKKKYNKTMTLICFSKIEEHTAILPETDVEMKKGVESTVKFATTDPKQPSEELSHHFSSLPLPSEVYR</sequence>
<evidence type="ECO:0000313" key="3">
    <source>
        <dbReference type="Proteomes" id="UP000242450"/>
    </source>
</evidence>
<proteinExistence type="predicted"/>
<keyword evidence="3" id="KW-1185">Reference proteome</keyword>
<name>A0A212C9S9_CEREH</name>
<feature type="non-terminal residue" evidence="2">
    <location>
        <position position="151"/>
    </location>
</feature>
<gene>
    <name evidence="2" type="ORF">Celaphus_00010420</name>
</gene>
<evidence type="ECO:0000256" key="1">
    <source>
        <dbReference type="SAM" id="MobiDB-lite"/>
    </source>
</evidence>
<feature type="compositionally biased region" description="Low complexity" evidence="1">
    <location>
        <begin position="139"/>
        <end position="151"/>
    </location>
</feature>
<dbReference type="EMBL" id="MKHE01000024">
    <property type="protein sequence ID" value="OWK02747.1"/>
    <property type="molecule type" value="Genomic_DNA"/>
</dbReference>
<protein>
    <submittedName>
        <fullName evidence="2">Uncharacterized protein</fullName>
    </submittedName>
</protein>
<feature type="region of interest" description="Disordered" evidence="1">
    <location>
        <begin position="126"/>
        <end position="151"/>
    </location>
</feature>
<accession>A0A212C9S9</accession>
<dbReference type="AlphaFoldDB" id="A0A212C9S9"/>
<dbReference type="Proteomes" id="UP000242450">
    <property type="component" value="Chromosome 24"/>
</dbReference>
<reference evidence="2 3" key="1">
    <citation type="journal article" date="2018" name="Mol. Genet. Genomics">
        <title>The red deer Cervus elaphus genome CerEla1.0: sequencing, annotating, genes, and chromosomes.</title>
        <authorList>
            <person name="Bana N.A."/>
            <person name="Nyiri A."/>
            <person name="Nagy J."/>
            <person name="Frank K."/>
            <person name="Nagy T."/>
            <person name="Steger V."/>
            <person name="Schiller M."/>
            <person name="Lakatos P."/>
            <person name="Sugar L."/>
            <person name="Horn P."/>
            <person name="Barta E."/>
            <person name="Orosz L."/>
        </authorList>
    </citation>
    <scope>NUCLEOTIDE SEQUENCE [LARGE SCALE GENOMIC DNA]</scope>
    <source>
        <strain evidence="2">Hungarian</strain>
    </source>
</reference>
<feature type="non-terminal residue" evidence="2">
    <location>
        <position position="1"/>
    </location>
</feature>
<organism evidence="2 3">
    <name type="scientific">Cervus elaphus hippelaphus</name>
    <name type="common">European red deer</name>
    <dbReference type="NCBI Taxonomy" id="46360"/>
    <lineage>
        <taxon>Eukaryota</taxon>
        <taxon>Metazoa</taxon>
        <taxon>Chordata</taxon>
        <taxon>Craniata</taxon>
        <taxon>Vertebrata</taxon>
        <taxon>Euteleostomi</taxon>
        <taxon>Mammalia</taxon>
        <taxon>Eutheria</taxon>
        <taxon>Laurasiatheria</taxon>
        <taxon>Artiodactyla</taxon>
        <taxon>Ruminantia</taxon>
        <taxon>Pecora</taxon>
        <taxon>Cervidae</taxon>
        <taxon>Cervinae</taxon>
        <taxon>Cervus</taxon>
    </lineage>
</organism>
<comment type="caution">
    <text evidence="2">The sequence shown here is derived from an EMBL/GenBank/DDBJ whole genome shotgun (WGS) entry which is preliminary data.</text>
</comment>